<evidence type="ECO:0000313" key="2">
    <source>
        <dbReference type="Proteomes" id="UP000220226"/>
    </source>
</evidence>
<comment type="caution">
    <text evidence="1">The sequence shown here is derived from an EMBL/GenBank/DDBJ whole genome shotgun (WGS) entry which is preliminary data.</text>
</comment>
<proteinExistence type="predicted"/>
<sequence length="54" mass="6374">MGELWEMINLKKKQAILLLYLQEGYSRRKIAKLGGVNRETVNKYINEYEQSKAN</sequence>
<reference evidence="1 2" key="1">
    <citation type="submission" date="2017-09" db="EMBL/GenBank/DDBJ databases">
        <title>Large-scale bioinformatics analysis of Bacillus genomes uncovers conserved roles of natural products in bacterial physiology.</title>
        <authorList>
            <consortium name="Agbiome Team Llc"/>
            <person name="Bleich R.M."/>
            <person name="Grubbs K.J."/>
            <person name="Santa Maria K.C."/>
            <person name="Allen S.E."/>
            <person name="Farag S."/>
            <person name="Shank E.A."/>
            <person name="Bowers A."/>
        </authorList>
    </citation>
    <scope>NUCLEOTIDE SEQUENCE [LARGE SCALE GENOMIC DNA]</scope>
    <source>
        <strain evidence="1 2">AFS025165</strain>
    </source>
</reference>
<dbReference type="Pfam" id="PF13384">
    <property type="entry name" value="HTH_23"/>
    <property type="match status" value="1"/>
</dbReference>
<dbReference type="InterPro" id="IPR009057">
    <property type="entry name" value="Homeodomain-like_sf"/>
</dbReference>
<protein>
    <submittedName>
        <fullName evidence="1">Helix-turn-helix domain-containing protein</fullName>
    </submittedName>
</protein>
<evidence type="ECO:0000313" key="1">
    <source>
        <dbReference type="EMBL" id="PFC72653.1"/>
    </source>
</evidence>
<dbReference type="Proteomes" id="UP000220226">
    <property type="component" value="Unassembled WGS sequence"/>
</dbReference>
<accession>A0A2B1D5N0</accession>
<name>A0A2B1D5N0_BACCE</name>
<organism evidence="1 2">
    <name type="scientific">Bacillus cereus</name>
    <dbReference type="NCBI Taxonomy" id="1396"/>
    <lineage>
        <taxon>Bacteria</taxon>
        <taxon>Bacillati</taxon>
        <taxon>Bacillota</taxon>
        <taxon>Bacilli</taxon>
        <taxon>Bacillales</taxon>
        <taxon>Bacillaceae</taxon>
        <taxon>Bacillus</taxon>
        <taxon>Bacillus cereus group</taxon>
    </lineage>
</organism>
<dbReference type="AlphaFoldDB" id="A0A2B1D5N0"/>
<gene>
    <name evidence="1" type="ORF">CN290_17750</name>
</gene>
<dbReference type="SUPFAM" id="SSF46689">
    <property type="entry name" value="Homeodomain-like"/>
    <property type="match status" value="1"/>
</dbReference>
<dbReference type="Gene3D" id="1.10.10.60">
    <property type="entry name" value="Homeodomain-like"/>
    <property type="match status" value="1"/>
</dbReference>
<dbReference type="EMBL" id="NTQT01000023">
    <property type="protein sequence ID" value="PFC72653.1"/>
    <property type="molecule type" value="Genomic_DNA"/>
</dbReference>